<dbReference type="InterPro" id="IPR008927">
    <property type="entry name" value="6-PGluconate_DH-like_C_sf"/>
</dbReference>
<comment type="similarity">
    <text evidence="1">Belongs to the HIBADH-related family.</text>
</comment>
<proteinExistence type="inferred from homology"/>
<evidence type="ECO:0000256" key="2">
    <source>
        <dbReference type="ARBA" id="ARBA00023002"/>
    </source>
</evidence>
<sequence length="294" mass="29802">MHLALLGTGRMGTAIAQRLLEAGHDVTVWNRTRSKTAAAAAAGAVVAESPGAAVAGAEVVLVSLADDAAVLATVDEALAEALSPGSVLVDASTVGPTTSREEQRRLGPDRFLAAPVLGAPEAVRGRAATLLLGGPEQARLQLAALWEDLAGAHVVCGEDPALATTMKLVANYLLLGSLAVCAEAVATAQAAGVAPKVLEGFLRSSPLVAPGLQNRLDLLLGQDHRGWFAPALGAKDVRLFEELAASAALRLPVAPAVAAAYQATAEGADPASGAEEDVAAVVEVPRGNRPLRTH</sequence>
<dbReference type="InterPro" id="IPR013328">
    <property type="entry name" value="6PGD_dom2"/>
</dbReference>
<gene>
    <name evidence="6" type="ORF">ACFFRE_06025</name>
</gene>
<evidence type="ECO:0000256" key="1">
    <source>
        <dbReference type="ARBA" id="ARBA00009080"/>
    </source>
</evidence>
<feature type="domain" description="6-phosphogluconate dehydrogenase NADP-binding" evidence="4">
    <location>
        <begin position="3"/>
        <end position="154"/>
    </location>
</feature>
<dbReference type="InterPro" id="IPR015815">
    <property type="entry name" value="HIBADH-related"/>
</dbReference>
<dbReference type="Pfam" id="PF03446">
    <property type="entry name" value="NAD_binding_2"/>
    <property type="match status" value="1"/>
</dbReference>
<evidence type="ECO:0000259" key="5">
    <source>
        <dbReference type="Pfam" id="PF14833"/>
    </source>
</evidence>
<dbReference type="InterPro" id="IPR029154">
    <property type="entry name" value="HIBADH-like_NADP-bd"/>
</dbReference>
<dbReference type="Pfam" id="PF14833">
    <property type="entry name" value="NAD_binding_11"/>
    <property type="match status" value="1"/>
</dbReference>
<dbReference type="Gene3D" id="1.10.1040.10">
    <property type="entry name" value="N-(1-d-carboxylethyl)-l-norvaline Dehydrogenase, domain 2"/>
    <property type="match status" value="1"/>
</dbReference>
<dbReference type="EC" id="1.1.-.-" evidence="6"/>
<feature type="domain" description="3-hydroxyisobutyrate dehydrogenase-like NAD-binding" evidence="5">
    <location>
        <begin position="163"/>
        <end position="283"/>
    </location>
</feature>
<organism evidence="6 7">
    <name type="scientific">Aciditerrimonas ferrireducens</name>
    <dbReference type="NCBI Taxonomy" id="667306"/>
    <lineage>
        <taxon>Bacteria</taxon>
        <taxon>Bacillati</taxon>
        <taxon>Actinomycetota</taxon>
        <taxon>Acidimicrobiia</taxon>
        <taxon>Acidimicrobiales</taxon>
        <taxon>Acidimicrobiaceae</taxon>
        <taxon>Aciditerrimonas</taxon>
    </lineage>
</organism>
<dbReference type="Gene3D" id="3.40.50.720">
    <property type="entry name" value="NAD(P)-binding Rossmann-like Domain"/>
    <property type="match status" value="1"/>
</dbReference>
<dbReference type="RefSeq" id="WP_377788983.1">
    <property type="nucleotide sequence ID" value="NZ_JBHLYQ010000044.1"/>
</dbReference>
<dbReference type="EMBL" id="JBHLYQ010000044">
    <property type="protein sequence ID" value="MFC0081701.1"/>
    <property type="molecule type" value="Genomic_DNA"/>
</dbReference>
<evidence type="ECO:0000259" key="4">
    <source>
        <dbReference type="Pfam" id="PF03446"/>
    </source>
</evidence>
<accession>A0ABV6C4E2</accession>
<keyword evidence="7" id="KW-1185">Reference proteome</keyword>
<keyword evidence="2 6" id="KW-0560">Oxidoreductase</keyword>
<keyword evidence="3" id="KW-0520">NAD</keyword>
<protein>
    <submittedName>
        <fullName evidence="6">NAD(P)-dependent oxidoreductase</fullName>
        <ecNumber evidence="6">1.1.-.-</ecNumber>
    </submittedName>
</protein>
<dbReference type="PANTHER" id="PTHR43580">
    <property type="entry name" value="OXIDOREDUCTASE GLYR1-RELATED"/>
    <property type="match status" value="1"/>
</dbReference>
<dbReference type="InterPro" id="IPR006115">
    <property type="entry name" value="6PGDH_NADP-bd"/>
</dbReference>
<comment type="caution">
    <text evidence="6">The sequence shown here is derived from an EMBL/GenBank/DDBJ whole genome shotgun (WGS) entry which is preliminary data.</text>
</comment>
<dbReference type="Proteomes" id="UP001589788">
    <property type="component" value="Unassembled WGS sequence"/>
</dbReference>
<evidence type="ECO:0000256" key="3">
    <source>
        <dbReference type="ARBA" id="ARBA00023027"/>
    </source>
</evidence>
<reference evidence="6 7" key="1">
    <citation type="submission" date="2024-09" db="EMBL/GenBank/DDBJ databases">
        <authorList>
            <person name="Sun Q."/>
            <person name="Mori K."/>
        </authorList>
    </citation>
    <scope>NUCLEOTIDE SEQUENCE [LARGE SCALE GENOMIC DNA]</scope>
    <source>
        <strain evidence="6 7">JCM 15389</strain>
    </source>
</reference>
<dbReference type="SUPFAM" id="SSF51735">
    <property type="entry name" value="NAD(P)-binding Rossmann-fold domains"/>
    <property type="match status" value="1"/>
</dbReference>
<evidence type="ECO:0000313" key="6">
    <source>
        <dbReference type="EMBL" id="MFC0081701.1"/>
    </source>
</evidence>
<dbReference type="SUPFAM" id="SSF48179">
    <property type="entry name" value="6-phosphogluconate dehydrogenase C-terminal domain-like"/>
    <property type="match status" value="1"/>
</dbReference>
<dbReference type="InterPro" id="IPR051265">
    <property type="entry name" value="HIBADH-related_NP60_sf"/>
</dbReference>
<dbReference type="PANTHER" id="PTHR43580:SF2">
    <property type="entry name" value="CYTOKINE-LIKE NUCLEAR FACTOR N-PAC"/>
    <property type="match status" value="1"/>
</dbReference>
<dbReference type="PIRSF" id="PIRSF000103">
    <property type="entry name" value="HIBADH"/>
    <property type="match status" value="1"/>
</dbReference>
<name>A0ABV6C4E2_9ACTN</name>
<dbReference type="InterPro" id="IPR036291">
    <property type="entry name" value="NAD(P)-bd_dom_sf"/>
</dbReference>
<evidence type="ECO:0000313" key="7">
    <source>
        <dbReference type="Proteomes" id="UP001589788"/>
    </source>
</evidence>
<dbReference type="GO" id="GO:0016491">
    <property type="term" value="F:oxidoreductase activity"/>
    <property type="evidence" value="ECO:0007669"/>
    <property type="project" value="UniProtKB-KW"/>
</dbReference>